<dbReference type="PANTHER" id="PTHR24221:SF654">
    <property type="entry name" value="ATP-BINDING CASSETTE SUB-FAMILY B MEMBER 6"/>
    <property type="match status" value="1"/>
</dbReference>
<dbReference type="AlphaFoldDB" id="A0A3E1RBM1"/>
<feature type="transmembrane region" description="Helical" evidence="7">
    <location>
        <begin position="433"/>
        <end position="457"/>
    </location>
</feature>
<keyword evidence="4 9" id="KW-0067">ATP-binding</keyword>
<comment type="subcellular location">
    <subcellularLocation>
        <location evidence="1">Cell membrane</location>
        <topology evidence="1">Multi-pass membrane protein</topology>
    </subcellularLocation>
</comment>
<evidence type="ECO:0000256" key="4">
    <source>
        <dbReference type="ARBA" id="ARBA00022840"/>
    </source>
</evidence>
<sequence length="739" mass="78693">MSAAMPDTLQGLCWPVHQAGAALEELARRAGLADRASEVPALPAELDLDDSEAQARWMDWAAGRLGLEAEAVATPLGGFEALLRQAAPALLHVQDTGHGNPGLLLVLKARGHKLQLIGTDLALHTRSATELSAALCTPLQAPYIEAINHLLKVAEVPEARSATTRQALLHEHLAAQSVCSCWLLRAAPGMGFWQQLRQARLPHKVLYMLLAFAAVYAAEIAAWAMVGNITLGGHLDLGWLAAWGLLVLSLIPLHLLGGWLDASFALDMGRMLKTRLLAGILQSDLDAVRKQGAGQLLSRVMESQALESLALNGGMGVLVALLELGIAAAVLASGAGGHWHVLLLALWLLLSLALSWRYFQRLRRWTLMRLDMTHGLVERMVGHRTRLAQERPWRRDAQDDLALRDYLDASAAMDRAIIPAAAVMPRGWMLVGLLGLAPAFVAGNASAAALAVALGGMLLANRALMGISAGLAALSRAAVAWQQVAGLFQTRAAASGNAPYLAGSSPEPAVAPGHADAGAGVAAAPPARKLGALQPPRRKVIDASQLRFGYGTSGEPLLNGLDLTVYSGEQLLLEGPSGGGKSTLASLLVGLRQPHSGLLLLNGLDRHTLGDAWHQLATEAPQFHENHILSGTLAYNLLMGRNWPASTDELNEARALCEELGLGPLLQRMPSGLMQMVGETGWQLSHGERSRIFLARALLQKAELTVLDESFAALDPQTLEQCLLCTLKRSRALLVIAHP</sequence>
<reference evidence="9 10" key="1">
    <citation type="submission" date="2018-05" db="EMBL/GenBank/DDBJ databases">
        <title>Rhodoferax soyangensis sp.nov., isolated from an oligotrophic freshwater lake.</title>
        <authorList>
            <person name="Park M."/>
        </authorList>
    </citation>
    <scope>NUCLEOTIDE SEQUENCE [LARGE SCALE GENOMIC DNA]</scope>
    <source>
        <strain evidence="9 10">IMCC26218</strain>
    </source>
</reference>
<evidence type="ECO:0000256" key="1">
    <source>
        <dbReference type="ARBA" id="ARBA00004651"/>
    </source>
</evidence>
<dbReference type="Proteomes" id="UP000260665">
    <property type="component" value="Unassembled WGS sequence"/>
</dbReference>
<feature type="transmembrane region" description="Helical" evidence="7">
    <location>
        <begin position="309"/>
        <end position="332"/>
    </location>
</feature>
<dbReference type="PANTHER" id="PTHR24221">
    <property type="entry name" value="ATP-BINDING CASSETTE SUB-FAMILY B"/>
    <property type="match status" value="1"/>
</dbReference>
<keyword evidence="3" id="KW-0547">Nucleotide-binding</keyword>
<dbReference type="GO" id="GO:0016887">
    <property type="term" value="F:ATP hydrolysis activity"/>
    <property type="evidence" value="ECO:0007669"/>
    <property type="project" value="InterPro"/>
</dbReference>
<dbReference type="Pfam" id="PF00005">
    <property type="entry name" value="ABC_tran"/>
    <property type="match status" value="1"/>
</dbReference>
<dbReference type="RefSeq" id="WP_117177247.1">
    <property type="nucleotide sequence ID" value="NZ_QFZK01000006.1"/>
</dbReference>
<gene>
    <name evidence="9" type="ORF">DIC66_11380</name>
</gene>
<dbReference type="GO" id="GO:0005886">
    <property type="term" value="C:plasma membrane"/>
    <property type="evidence" value="ECO:0007669"/>
    <property type="project" value="UniProtKB-SubCell"/>
</dbReference>
<feature type="transmembrane region" description="Helical" evidence="7">
    <location>
        <begin position="238"/>
        <end position="266"/>
    </location>
</feature>
<proteinExistence type="predicted"/>
<dbReference type="Gene3D" id="1.20.1560.10">
    <property type="entry name" value="ABC transporter type 1, transmembrane domain"/>
    <property type="match status" value="1"/>
</dbReference>
<dbReference type="GO" id="GO:0034040">
    <property type="term" value="F:ATPase-coupled lipid transmembrane transporter activity"/>
    <property type="evidence" value="ECO:0007669"/>
    <property type="project" value="TreeGrafter"/>
</dbReference>
<evidence type="ECO:0000256" key="6">
    <source>
        <dbReference type="ARBA" id="ARBA00023136"/>
    </source>
</evidence>
<dbReference type="PROSITE" id="PS00211">
    <property type="entry name" value="ABC_TRANSPORTER_1"/>
    <property type="match status" value="1"/>
</dbReference>
<dbReference type="Gene3D" id="3.40.50.300">
    <property type="entry name" value="P-loop containing nucleotide triphosphate hydrolases"/>
    <property type="match status" value="1"/>
</dbReference>
<evidence type="ECO:0000259" key="8">
    <source>
        <dbReference type="PROSITE" id="PS50893"/>
    </source>
</evidence>
<comment type="caution">
    <text evidence="9">The sequence shown here is derived from an EMBL/GenBank/DDBJ whole genome shotgun (WGS) entry which is preliminary data.</text>
</comment>
<feature type="domain" description="ABC transporter" evidence="8">
    <location>
        <begin position="541"/>
        <end position="738"/>
    </location>
</feature>
<organism evidence="9 10">
    <name type="scientific">Rhodoferax lacus</name>
    <dbReference type="NCBI Taxonomy" id="2184758"/>
    <lineage>
        <taxon>Bacteria</taxon>
        <taxon>Pseudomonadati</taxon>
        <taxon>Pseudomonadota</taxon>
        <taxon>Betaproteobacteria</taxon>
        <taxon>Burkholderiales</taxon>
        <taxon>Comamonadaceae</taxon>
        <taxon>Rhodoferax</taxon>
    </lineage>
</organism>
<evidence type="ECO:0000313" key="9">
    <source>
        <dbReference type="EMBL" id="RFO96621.1"/>
    </source>
</evidence>
<dbReference type="SUPFAM" id="SSF52540">
    <property type="entry name" value="P-loop containing nucleoside triphosphate hydrolases"/>
    <property type="match status" value="1"/>
</dbReference>
<evidence type="ECO:0000256" key="5">
    <source>
        <dbReference type="ARBA" id="ARBA00022989"/>
    </source>
</evidence>
<dbReference type="EMBL" id="QFZK01000006">
    <property type="protein sequence ID" value="RFO96621.1"/>
    <property type="molecule type" value="Genomic_DNA"/>
</dbReference>
<dbReference type="SUPFAM" id="SSF90123">
    <property type="entry name" value="ABC transporter transmembrane region"/>
    <property type="match status" value="1"/>
</dbReference>
<feature type="transmembrane region" description="Helical" evidence="7">
    <location>
        <begin position="205"/>
        <end position="226"/>
    </location>
</feature>
<keyword evidence="2 7" id="KW-0812">Transmembrane</keyword>
<dbReference type="PROSITE" id="PS50893">
    <property type="entry name" value="ABC_TRANSPORTER_2"/>
    <property type="match status" value="1"/>
</dbReference>
<dbReference type="GO" id="GO:0005524">
    <property type="term" value="F:ATP binding"/>
    <property type="evidence" value="ECO:0007669"/>
    <property type="project" value="UniProtKB-KW"/>
</dbReference>
<dbReference type="InterPro" id="IPR027417">
    <property type="entry name" value="P-loop_NTPase"/>
</dbReference>
<evidence type="ECO:0000256" key="7">
    <source>
        <dbReference type="SAM" id="Phobius"/>
    </source>
</evidence>
<dbReference type="InterPro" id="IPR036640">
    <property type="entry name" value="ABC1_TM_sf"/>
</dbReference>
<keyword evidence="5 7" id="KW-1133">Transmembrane helix</keyword>
<dbReference type="InterPro" id="IPR017871">
    <property type="entry name" value="ABC_transporter-like_CS"/>
</dbReference>
<evidence type="ECO:0000256" key="3">
    <source>
        <dbReference type="ARBA" id="ARBA00022741"/>
    </source>
</evidence>
<feature type="transmembrane region" description="Helical" evidence="7">
    <location>
        <begin position="338"/>
        <end position="359"/>
    </location>
</feature>
<dbReference type="InterPro" id="IPR039421">
    <property type="entry name" value="Type_1_exporter"/>
</dbReference>
<evidence type="ECO:0000313" key="10">
    <source>
        <dbReference type="Proteomes" id="UP000260665"/>
    </source>
</evidence>
<dbReference type="OrthoDB" id="5288404at2"/>
<dbReference type="InterPro" id="IPR003439">
    <property type="entry name" value="ABC_transporter-like_ATP-bd"/>
</dbReference>
<keyword evidence="6 7" id="KW-0472">Membrane</keyword>
<keyword evidence="10" id="KW-1185">Reference proteome</keyword>
<evidence type="ECO:0000256" key="2">
    <source>
        <dbReference type="ARBA" id="ARBA00022692"/>
    </source>
</evidence>
<name>A0A3E1RBM1_9BURK</name>
<protein>
    <submittedName>
        <fullName evidence="9">ABC transporter ATP-binding protein</fullName>
    </submittedName>
</protein>
<accession>A0A3E1RBM1</accession>